<evidence type="ECO:0000313" key="2">
    <source>
        <dbReference type="EMBL" id="KAL2808835.1"/>
    </source>
</evidence>
<reference evidence="2 3" key="1">
    <citation type="submission" date="2024-07" db="EMBL/GenBank/DDBJ databases">
        <title>Section-level genome sequencing and comparative genomics of Aspergillus sections Usti and Cavernicolus.</title>
        <authorList>
            <consortium name="Lawrence Berkeley National Laboratory"/>
            <person name="Nybo J.L."/>
            <person name="Vesth T.C."/>
            <person name="Theobald S."/>
            <person name="Frisvad J.C."/>
            <person name="Larsen T.O."/>
            <person name="Kjaerboelling I."/>
            <person name="Rothschild-Mancinelli K."/>
            <person name="Lyhne E.K."/>
            <person name="Kogle M.E."/>
            <person name="Barry K."/>
            <person name="Clum A."/>
            <person name="Na H."/>
            <person name="Ledsgaard L."/>
            <person name="Lin J."/>
            <person name="Lipzen A."/>
            <person name="Kuo A."/>
            <person name="Riley R."/>
            <person name="Mondo S."/>
            <person name="Labutti K."/>
            <person name="Haridas S."/>
            <person name="Pangalinan J."/>
            <person name="Salamov A.A."/>
            <person name="Simmons B.A."/>
            <person name="Magnuson J.K."/>
            <person name="Chen J."/>
            <person name="Drula E."/>
            <person name="Henrissat B."/>
            <person name="Wiebenga A."/>
            <person name="Lubbers R.J."/>
            <person name="Gomes A.C."/>
            <person name="Makela M.R."/>
            <person name="Stajich J."/>
            <person name="Grigoriev I.V."/>
            <person name="Mortensen U.H."/>
            <person name="De Vries R.P."/>
            <person name="Baker S.E."/>
            <person name="Andersen M.R."/>
        </authorList>
    </citation>
    <scope>NUCLEOTIDE SEQUENCE [LARGE SCALE GENOMIC DNA]</scope>
    <source>
        <strain evidence="2 3">CBS 588.65</strain>
    </source>
</reference>
<feature type="transmembrane region" description="Helical" evidence="1">
    <location>
        <begin position="117"/>
        <end position="146"/>
    </location>
</feature>
<accession>A0ABR4H065</accession>
<protein>
    <submittedName>
        <fullName evidence="2">Uncharacterized protein</fullName>
    </submittedName>
</protein>
<feature type="transmembrane region" description="Helical" evidence="1">
    <location>
        <begin position="14"/>
        <end position="33"/>
    </location>
</feature>
<proteinExistence type="predicted"/>
<evidence type="ECO:0000256" key="1">
    <source>
        <dbReference type="SAM" id="Phobius"/>
    </source>
</evidence>
<keyword evidence="1" id="KW-0812">Transmembrane</keyword>
<name>A0ABR4H065_9EURO</name>
<gene>
    <name evidence="2" type="ORF">BJX63DRAFT_435726</name>
</gene>
<sequence>MPDTETRQDLLDPLSQPLFFVLGVLLLAFWWITVQHAPDSEVMVVLPTKWNIVYLQWLEPYITSHFRKATALAVYLGILGLQLLEGWWILQVDWKVLSSLWAQFPDKNVNIFHNVQLLLALGIWGSVVLLSLCAGVLIVVVQLSCIGDILSMTSRKAEHARHAKTEQKWLG</sequence>
<keyword evidence="1" id="KW-0472">Membrane</keyword>
<keyword evidence="3" id="KW-1185">Reference proteome</keyword>
<dbReference type="EMBL" id="JBFXLT010000102">
    <property type="protein sequence ID" value="KAL2808835.1"/>
    <property type="molecule type" value="Genomic_DNA"/>
</dbReference>
<feature type="transmembrane region" description="Helical" evidence="1">
    <location>
        <begin position="72"/>
        <end position="90"/>
    </location>
</feature>
<dbReference type="Proteomes" id="UP001610334">
    <property type="component" value="Unassembled WGS sequence"/>
</dbReference>
<keyword evidence="1" id="KW-1133">Transmembrane helix</keyword>
<comment type="caution">
    <text evidence="2">The sequence shown here is derived from an EMBL/GenBank/DDBJ whole genome shotgun (WGS) entry which is preliminary data.</text>
</comment>
<organism evidence="2 3">
    <name type="scientific">Aspergillus granulosus</name>
    <dbReference type="NCBI Taxonomy" id="176169"/>
    <lineage>
        <taxon>Eukaryota</taxon>
        <taxon>Fungi</taxon>
        <taxon>Dikarya</taxon>
        <taxon>Ascomycota</taxon>
        <taxon>Pezizomycotina</taxon>
        <taxon>Eurotiomycetes</taxon>
        <taxon>Eurotiomycetidae</taxon>
        <taxon>Eurotiales</taxon>
        <taxon>Aspergillaceae</taxon>
        <taxon>Aspergillus</taxon>
        <taxon>Aspergillus subgen. Nidulantes</taxon>
    </lineage>
</organism>
<evidence type="ECO:0000313" key="3">
    <source>
        <dbReference type="Proteomes" id="UP001610334"/>
    </source>
</evidence>